<dbReference type="GO" id="GO:0001681">
    <property type="term" value="F:sialate O-acetylesterase activity"/>
    <property type="evidence" value="ECO:0007669"/>
    <property type="project" value="InterPro"/>
</dbReference>
<evidence type="ECO:0000313" key="5">
    <source>
        <dbReference type="Proteomes" id="UP000679691"/>
    </source>
</evidence>
<dbReference type="Proteomes" id="UP000679691">
    <property type="component" value="Unassembled WGS sequence"/>
</dbReference>
<keyword evidence="1" id="KW-0378">Hydrolase</keyword>
<feature type="domain" description="Sialate O-acetylesterase" evidence="2">
    <location>
        <begin position="483"/>
        <end position="584"/>
    </location>
</feature>
<dbReference type="InterPro" id="IPR036514">
    <property type="entry name" value="SGNH_hydro_sf"/>
</dbReference>
<dbReference type="Pfam" id="PF13472">
    <property type="entry name" value="Lipase_GDSL_2"/>
    <property type="match status" value="1"/>
</dbReference>
<gene>
    <name evidence="4" type="ORF">J5U18_04030</name>
</gene>
<proteinExistence type="predicted"/>
<evidence type="ECO:0000256" key="1">
    <source>
        <dbReference type="ARBA" id="ARBA00022801"/>
    </source>
</evidence>
<dbReference type="RefSeq" id="WP_353546221.1">
    <property type="nucleotide sequence ID" value="NZ_JAGKSB010000003.1"/>
</dbReference>
<name>A0A8T4H6F3_9SPHI</name>
<dbReference type="GO" id="GO:0005975">
    <property type="term" value="P:carbohydrate metabolic process"/>
    <property type="evidence" value="ECO:0007669"/>
    <property type="project" value="TreeGrafter"/>
</dbReference>
<keyword evidence="5" id="KW-1185">Reference proteome</keyword>
<dbReference type="InterPro" id="IPR039329">
    <property type="entry name" value="SIAE"/>
</dbReference>
<evidence type="ECO:0000313" key="4">
    <source>
        <dbReference type="EMBL" id="MBP3942740.1"/>
    </source>
</evidence>
<reference evidence="4" key="1">
    <citation type="submission" date="2021-03" db="EMBL/GenBank/DDBJ databases">
        <authorList>
            <person name="Lu T."/>
            <person name="Wang Q."/>
            <person name="Han X."/>
        </authorList>
    </citation>
    <scope>NUCLEOTIDE SEQUENCE</scope>
    <source>
        <strain evidence="4">WQ 2009</strain>
    </source>
</reference>
<dbReference type="SUPFAM" id="SSF52266">
    <property type="entry name" value="SGNH hydrolase"/>
    <property type="match status" value="2"/>
</dbReference>
<dbReference type="InterPro" id="IPR005181">
    <property type="entry name" value="SASA"/>
</dbReference>
<protein>
    <submittedName>
        <fullName evidence="4">Sialate O-acetylesterase</fullName>
    </submittedName>
</protein>
<accession>A0A8T4H6F3</accession>
<sequence length="692" mass="77316">MKYLPAYLLSLLFMLCYLSGFAQKRVACIGDSVTKGYGIGLANDSYPAQLQKLLGEGYLVGNFGFNGATLLNKGHRPYTQTTSYQEALAFKPDIIVVSLGLNDTDPRNWPNYQGDFERDYHRLIAAFRAENPALEVFICTLTPIFSGHSRFLSGTRDWFDQLQATIPAIAKAQGATLIDNHSPLAARIDLFSDFLHPNQQGARILATQVFQSIAPQQAAPRSLRIDRSLGAHMVLQRGVKNRISGSAKPFEKIQLTLGKWKLETATTAKGSWEIYLPSIPAGGPYTLKVQDSANDLILEDILFGDVYLASGQSNMAFPLKGALASDTLIAQAAAKSQIRIFKETAIVETTNSRWDSLTLTQVNDLHYFQGQWERATAANIGNFSAIAYSFAESLQKEAQVPIGIIELAVGGSNTESWIPRKTLEDDNLLAPYIHNWQKSDFIQEFCRERAAVNLALSTNPNQRHPYAPAYNFEAGVTPWLSTNLKAVLWYQGESNAHNITLHSHLFRTLVQSWRTTFKQQLPFFVVQLSSLNRPSWPEFRNQQRLLTNEIAGTYLAVSTDLGDSTDVHPRHKIPVGQRLAKLALQHIYGKKNQANSPQPVTISQEPSLLIVTFNNCEKLETTRNEAIKGLQLIDFKGEIHTPTNVQITHNKLYIHVNPKLFSKIQYAYEPFTRANLQSNTNVPVATFKLPIH</sequence>
<organism evidence="4 5">
    <name type="scientific">Rhinopithecimicrobium faecis</name>
    <dbReference type="NCBI Taxonomy" id="2820698"/>
    <lineage>
        <taxon>Bacteria</taxon>
        <taxon>Pseudomonadati</taxon>
        <taxon>Bacteroidota</taxon>
        <taxon>Sphingobacteriia</taxon>
        <taxon>Sphingobacteriales</taxon>
        <taxon>Sphingobacteriaceae</taxon>
        <taxon>Rhinopithecimicrobium</taxon>
    </lineage>
</organism>
<evidence type="ECO:0000259" key="3">
    <source>
        <dbReference type="Pfam" id="PF13472"/>
    </source>
</evidence>
<dbReference type="InterPro" id="IPR013830">
    <property type="entry name" value="SGNH_hydro"/>
</dbReference>
<feature type="domain" description="Sialate O-acetylesterase" evidence="2">
    <location>
        <begin position="305"/>
        <end position="422"/>
    </location>
</feature>
<dbReference type="Pfam" id="PF03629">
    <property type="entry name" value="SASA"/>
    <property type="match status" value="2"/>
</dbReference>
<dbReference type="AlphaFoldDB" id="A0A8T4H6F3"/>
<dbReference type="Gene3D" id="3.40.50.1110">
    <property type="entry name" value="SGNH hydrolase"/>
    <property type="match status" value="2"/>
</dbReference>
<dbReference type="EMBL" id="JAGKSB010000003">
    <property type="protein sequence ID" value="MBP3942740.1"/>
    <property type="molecule type" value="Genomic_DNA"/>
</dbReference>
<evidence type="ECO:0000259" key="2">
    <source>
        <dbReference type="Pfam" id="PF03629"/>
    </source>
</evidence>
<dbReference type="PANTHER" id="PTHR22901:SF0">
    <property type="entry name" value="SIALATE O-ACETYLESTERASE"/>
    <property type="match status" value="1"/>
</dbReference>
<dbReference type="PANTHER" id="PTHR22901">
    <property type="entry name" value="SIALATE O-ACETYLESTERASE"/>
    <property type="match status" value="1"/>
</dbReference>
<comment type="caution">
    <text evidence="4">The sequence shown here is derived from an EMBL/GenBank/DDBJ whole genome shotgun (WGS) entry which is preliminary data.</text>
</comment>
<feature type="domain" description="SGNH hydrolase-type esterase" evidence="3">
    <location>
        <begin position="28"/>
        <end position="204"/>
    </location>
</feature>